<sequence length="75" mass="8077">MSCGGAEEVAESESEVAGFDENGYSIPGTAENYGGEQLCSHGSSEKSIAEQQFHPWLVPSVLDKKQYLHKTCLPS</sequence>
<evidence type="ECO:0000313" key="2">
    <source>
        <dbReference type="EMBL" id="KAG2260870.1"/>
    </source>
</evidence>
<feature type="region of interest" description="Disordered" evidence="1">
    <location>
        <begin position="1"/>
        <end position="30"/>
    </location>
</feature>
<evidence type="ECO:0000313" key="3">
    <source>
        <dbReference type="Proteomes" id="UP000886595"/>
    </source>
</evidence>
<protein>
    <submittedName>
        <fullName evidence="2">Uncharacterized protein</fullName>
    </submittedName>
</protein>
<dbReference type="Proteomes" id="UP000886595">
    <property type="component" value="Unassembled WGS sequence"/>
</dbReference>
<dbReference type="AlphaFoldDB" id="A0A8X7PZU2"/>
<organism evidence="2 3">
    <name type="scientific">Brassica carinata</name>
    <name type="common">Ethiopian mustard</name>
    <name type="synonym">Abyssinian cabbage</name>
    <dbReference type="NCBI Taxonomy" id="52824"/>
    <lineage>
        <taxon>Eukaryota</taxon>
        <taxon>Viridiplantae</taxon>
        <taxon>Streptophyta</taxon>
        <taxon>Embryophyta</taxon>
        <taxon>Tracheophyta</taxon>
        <taxon>Spermatophyta</taxon>
        <taxon>Magnoliopsida</taxon>
        <taxon>eudicotyledons</taxon>
        <taxon>Gunneridae</taxon>
        <taxon>Pentapetalae</taxon>
        <taxon>rosids</taxon>
        <taxon>malvids</taxon>
        <taxon>Brassicales</taxon>
        <taxon>Brassicaceae</taxon>
        <taxon>Brassiceae</taxon>
        <taxon>Brassica</taxon>
    </lineage>
</organism>
<comment type="caution">
    <text evidence="2">The sequence shown here is derived from an EMBL/GenBank/DDBJ whole genome shotgun (WGS) entry which is preliminary data.</text>
</comment>
<gene>
    <name evidence="2" type="ORF">Bca52824_080164</name>
</gene>
<evidence type="ECO:0000256" key="1">
    <source>
        <dbReference type="SAM" id="MobiDB-lite"/>
    </source>
</evidence>
<proteinExistence type="predicted"/>
<dbReference type="EMBL" id="JAAMPC010000015">
    <property type="protein sequence ID" value="KAG2260870.1"/>
    <property type="molecule type" value="Genomic_DNA"/>
</dbReference>
<name>A0A8X7PZU2_BRACI</name>
<keyword evidence="3" id="KW-1185">Reference proteome</keyword>
<accession>A0A8X7PZU2</accession>
<reference evidence="2 3" key="1">
    <citation type="submission" date="2020-02" db="EMBL/GenBank/DDBJ databases">
        <authorList>
            <person name="Ma Q."/>
            <person name="Huang Y."/>
            <person name="Song X."/>
            <person name="Pei D."/>
        </authorList>
    </citation>
    <scope>NUCLEOTIDE SEQUENCE [LARGE SCALE GENOMIC DNA]</scope>
    <source>
        <strain evidence="2">Sxm20200214</strain>
        <tissue evidence="2">Leaf</tissue>
    </source>
</reference>